<evidence type="ECO:0000259" key="2">
    <source>
        <dbReference type="Pfam" id="PF13638"/>
    </source>
</evidence>
<dbReference type="InterPro" id="IPR002716">
    <property type="entry name" value="PIN_dom"/>
</dbReference>
<dbReference type="AlphaFoldDB" id="A0AAN6H0B5"/>
<feature type="compositionally biased region" description="Basic and acidic residues" evidence="1">
    <location>
        <begin position="292"/>
        <end position="303"/>
    </location>
</feature>
<dbReference type="Proteomes" id="UP001176517">
    <property type="component" value="Unassembled WGS sequence"/>
</dbReference>
<evidence type="ECO:0000256" key="1">
    <source>
        <dbReference type="SAM" id="MobiDB-lite"/>
    </source>
</evidence>
<sequence length="553" mass="59575">MLAIAAPQHAYSSHTRTRNRPMILTTAITRSDEQVARQTALSHAMGALFLESRVNQLESSLQQARSKQHHHHHHHHRGPQHDLSTSASSLRIRQHGRSSSHHPASKDPVTLSDSGHAKGKGKERASHADGIRVVDVSVLIYALRNVHEWIRQGHLTILVPYSALHTLDMLKSGKELINHAARKAMSFIEKYLTDGSAFDPVQSDSTASSSSNQDRRTRPGLFIQAQDEQWSPARLGELRTRREAEEELEALINDLEADTGHPIDHDVFQLDMPEQDSDDDDEVILIQTPAAQHDRSSSEERKKVGASKKKRVGPPAVRGWRLSSRGTTPRHIRDVLSCALWAQEEAERRFPASSTSSPRAAAASDAKSKQSKKSDSRGRALAPFAFVVAYPPPALRDPRAHDDQEGATSRDGSDQSHHAAQSGVGAAATRGKKASTLGEVRVQQHLQATAPGAKLTRSGSITRSGGSHSSSRSGGAAGHTSAEKVGYESLADGLLTQRWALSFGMGSAGTADSTSGGAGGRKRSADIAGVGSTILVLPTATSWIELAGSQRST</sequence>
<organism evidence="3 4">
    <name type="scientific">Tilletia horrida</name>
    <dbReference type="NCBI Taxonomy" id="155126"/>
    <lineage>
        <taxon>Eukaryota</taxon>
        <taxon>Fungi</taxon>
        <taxon>Dikarya</taxon>
        <taxon>Basidiomycota</taxon>
        <taxon>Ustilaginomycotina</taxon>
        <taxon>Exobasidiomycetes</taxon>
        <taxon>Tilletiales</taxon>
        <taxon>Tilletiaceae</taxon>
        <taxon>Tilletia</taxon>
    </lineage>
</organism>
<dbReference type="Gene3D" id="3.40.50.1010">
    <property type="entry name" value="5'-nuclease"/>
    <property type="match status" value="1"/>
</dbReference>
<feature type="region of interest" description="Disordered" evidence="1">
    <location>
        <begin position="198"/>
        <end position="221"/>
    </location>
</feature>
<keyword evidence="4" id="KW-1185">Reference proteome</keyword>
<feature type="compositionally biased region" description="Basic residues" evidence="1">
    <location>
        <begin position="66"/>
        <end position="78"/>
    </location>
</feature>
<evidence type="ECO:0000313" key="4">
    <source>
        <dbReference type="Proteomes" id="UP001176517"/>
    </source>
</evidence>
<gene>
    <name evidence="3" type="ORF">OC846_000741</name>
</gene>
<feature type="region of interest" description="Disordered" evidence="1">
    <location>
        <begin position="59"/>
        <end position="127"/>
    </location>
</feature>
<evidence type="ECO:0000313" key="3">
    <source>
        <dbReference type="EMBL" id="KAK0557094.1"/>
    </source>
</evidence>
<feature type="compositionally biased region" description="Low complexity" evidence="1">
    <location>
        <begin position="456"/>
        <end position="480"/>
    </location>
</feature>
<reference evidence="3" key="1">
    <citation type="journal article" date="2023" name="PhytoFront">
        <title>Draft Genome Resources of Seven Strains of Tilletia horrida, Causal Agent of Kernel Smut of Rice.</title>
        <authorList>
            <person name="Khanal S."/>
            <person name="Antony Babu S."/>
            <person name="Zhou X.G."/>
        </authorList>
    </citation>
    <scope>NUCLEOTIDE SEQUENCE</scope>
    <source>
        <strain evidence="3">TX6</strain>
    </source>
</reference>
<feature type="region of interest" description="Disordered" evidence="1">
    <location>
        <begin position="392"/>
        <end position="480"/>
    </location>
</feature>
<feature type="compositionally biased region" description="Basic and acidic residues" evidence="1">
    <location>
        <begin position="366"/>
        <end position="378"/>
    </location>
</feature>
<feature type="compositionally biased region" description="Low complexity" evidence="1">
    <location>
        <begin position="351"/>
        <end position="365"/>
    </location>
</feature>
<feature type="region of interest" description="Disordered" evidence="1">
    <location>
        <begin position="288"/>
        <end position="326"/>
    </location>
</feature>
<accession>A0AAN6H0B5</accession>
<name>A0AAN6H0B5_9BASI</name>
<feature type="domain" description="PIN" evidence="2">
    <location>
        <begin position="133"/>
        <end position="209"/>
    </location>
</feature>
<feature type="region of interest" description="Disordered" evidence="1">
    <location>
        <begin position="348"/>
        <end position="378"/>
    </location>
</feature>
<proteinExistence type="predicted"/>
<comment type="caution">
    <text evidence="3">The sequence shown here is derived from an EMBL/GenBank/DDBJ whole genome shotgun (WGS) entry which is preliminary data.</text>
</comment>
<protein>
    <recommendedName>
        <fullName evidence="2">PIN domain-containing protein</fullName>
    </recommendedName>
</protein>
<dbReference type="Pfam" id="PF13638">
    <property type="entry name" value="PIN_4"/>
    <property type="match status" value="1"/>
</dbReference>
<feature type="compositionally biased region" description="Polar residues" evidence="1">
    <location>
        <begin position="82"/>
        <end position="91"/>
    </location>
</feature>
<dbReference type="EMBL" id="JAPDMZ010000008">
    <property type="protein sequence ID" value="KAK0557094.1"/>
    <property type="molecule type" value="Genomic_DNA"/>
</dbReference>